<dbReference type="GO" id="GO:0016787">
    <property type="term" value="F:hydrolase activity"/>
    <property type="evidence" value="ECO:0007669"/>
    <property type="project" value="InterPro"/>
</dbReference>
<dbReference type="InterPro" id="IPR011047">
    <property type="entry name" value="Quinoprotein_ADH-like_sf"/>
</dbReference>
<dbReference type="RefSeq" id="WP_244076623.1">
    <property type="nucleotide sequence ID" value="NZ_AP025581.1"/>
</dbReference>
<protein>
    <submittedName>
        <fullName evidence="4">Serine/threonine protein kinase</fullName>
    </submittedName>
</protein>
<accession>A0AA37P430</accession>
<name>A0AA37P430_9BACT</name>
<sequence length="619" mass="67118">MKNPFIELCGCMCLTLLAPQPAAAKTAGEVPPADTLRTVFFTDIHVTPGNAQDSLFRIAVAEANASDADLVIFGGDLTNMGSDRELAHVHGLMSQLRKPWFTVPGNHETTWSESGCTTFRRLFGHAGCVATRAKGYLFLGYASGPYMKMADGMIRGEDLAWLEHQAAAARPGERIVSLCHYPLNGDLTNRQEVTETLKSVGVTASLYGHYHQLQLRNFDGIAGIPGRALAGKRGEAPGYTLLDFFADSVRIREKPLGMPPVTRYTVCLKDDPQILALPCDPLPPAPDAEGRMRLVVQDSAMVLTGAAFCGEVLCYGNSQGVLRAYDTRKGRELWRHVFPDGLYTTPLCTDGLVIAGAASGGIWAFDARTGREKWHLPTQSAVVGDGLTDGGALYIGLGTGSIGKIDLRSGRLLWRHDYGCGQAQGRPALADGRLVFGAWDRHLYCLDAGTGELLWKWNNGSGSLFFSPGHVVPRIAGGKVFIVAPDRVVTCLDLATGKQLWRDNSRKSRETTGLSGDGRRFYYKTMDGELAAIDTSAERYRELWCTDLGWGYEYNSCPAFVRDGVVYVASRHGTVAAVGEDGTLLWSVKCCNSGGNDFAQAPDGSLWTTFAEGKVFRIP</sequence>
<dbReference type="AlphaFoldDB" id="A0AA37P430"/>
<keyword evidence="4" id="KW-0418">Kinase</keyword>
<evidence type="ECO:0000313" key="4">
    <source>
        <dbReference type="EMBL" id="GKI19238.1"/>
    </source>
</evidence>
<dbReference type="Pfam" id="PF13360">
    <property type="entry name" value="PQQ_2"/>
    <property type="match status" value="2"/>
</dbReference>
<feature type="domain" description="Pyrrolo-quinoline quinone repeat" evidence="3">
    <location>
        <begin position="305"/>
        <end position="379"/>
    </location>
</feature>
<dbReference type="PANTHER" id="PTHR34512">
    <property type="entry name" value="CELL SURFACE PROTEIN"/>
    <property type="match status" value="1"/>
</dbReference>
<dbReference type="Proteomes" id="UP001055105">
    <property type="component" value="Unassembled WGS sequence"/>
</dbReference>
<proteinExistence type="predicted"/>
<dbReference type="SUPFAM" id="SSF50998">
    <property type="entry name" value="Quinoprotein alcohol dehydrogenase-like"/>
    <property type="match status" value="2"/>
</dbReference>
<feature type="chain" id="PRO_5041222345" evidence="1">
    <location>
        <begin position="25"/>
        <end position="619"/>
    </location>
</feature>
<dbReference type="Gene3D" id="3.60.21.10">
    <property type="match status" value="1"/>
</dbReference>
<feature type="domain" description="Calcineurin-like phosphoesterase" evidence="2">
    <location>
        <begin position="37"/>
        <end position="212"/>
    </location>
</feature>
<evidence type="ECO:0000259" key="3">
    <source>
        <dbReference type="Pfam" id="PF13360"/>
    </source>
</evidence>
<feature type="domain" description="Pyrrolo-quinoline quinone repeat" evidence="3">
    <location>
        <begin position="399"/>
        <end position="535"/>
    </location>
</feature>
<dbReference type="SMART" id="SM00564">
    <property type="entry name" value="PQQ"/>
    <property type="match status" value="6"/>
</dbReference>
<feature type="signal peptide" evidence="1">
    <location>
        <begin position="1"/>
        <end position="24"/>
    </location>
</feature>
<evidence type="ECO:0000313" key="5">
    <source>
        <dbReference type="Proteomes" id="UP001055105"/>
    </source>
</evidence>
<dbReference type="EMBL" id="BQOL01000001">
    <property type="protein sequence ID" value="GKI19238.1"/>
    <property type="molecule type" value="Genomic_DNA"/>
</dbReference>
<dbReference type="InterPro" id="IPR015943">
    <property type="entry name" value="WD40/YVTN_repeat-like_dom_sf"/>
</dbReference>
<dbReference type="InterPro" id="IPR002372">
    <property type="entry name" value="PQQ_rpt_dom"/>
</dbReference>
<gene>
    <name evidence="4" type="ORF">CE91St16_21460</name>
</gene>
<organism evidence="4 5">
    <name type="scientific">Alistipes finegoldii</name>
    <dbReference type="NCBI Taxonomy" id="214856"/>
    <lineage>
        <taxon>Bacteria</taxon>
        <taxon>Pseudomonadati</taxon>
        <taxon>Bacteroidota</taxon>
        <taxon>Bacteroidia</taxon>
        <taxon>Bacteroidales</taxon>
        <taxon>Rikenellaceae</taxon>
        <taxon>Alistipes</taxon>
    </lineage>
</organism>
<keyword evidence="4" id="KW-0723">Serine/threonine-protein kinase</keyword>
<dbReference type="PANTHER" id="PTHR34512:SF30">
    <property type="entry name" value="OUTER MEMBRANE PROTEIN ASSEMBLY FACTOR BAMB"/>
    <property type="match status" value="1"/>
</dbReference>
<dbReference type="InterPro" id="IPR018391">
    <property type="entry name" value="PQQ_b-propeller_rpt"/>
</dbReference>
<dbReference type="SUPFAM" id="SSF56300">
    <property type="entry name" value="Metallo-dependent phosphatases"/>
    <property type="match status" value="1"/>
</dbReference>
<dbReference type="InterPro" id="IPR004843">
    <property type="entry name" value="Calcineurin-like_PHP"/>
</dbReference>
<comment type="caution">
    <text evidence="4">The sequence shown here is derived from an EMBL/GenBank/DDBJ whole genome shotgun (WGS) entry which is preliminary data.</text>
</comment>
<evidence type="ECO:0000256" key="1">
    <source>
        <dbReference type="SAM" id="SignalP"/>
    </source>
</evidence>
<dbReference type="Gene3D" id="2.40.10.480">
    <property type="match status" value="1"/>
</dbReference>
<keyword evidence="4" id="KW-0808">Transferase</keyword>
<dbReference type="GO" id="GO:0004674">
    <property type="term" value="F:protein serine/threonine kinase activity"/>
    <property type="evidence" value="ECO:0007669"/>
    <property type="project" value="UniProtKB-KW"/>
</dbReference>
<reference evidence="4" key="1">
    <citation type="submission" date="2022-01" db="EMBL/GenBank/DDBJ databases">
        <title>Novel bile acid biosynthetic pathways are enriched in the microbiome of centenarians.</title>
        <authorList>
            <person name="Sato Y."/>
            <person name="Atarashi K."/>
            <person name="Plichta R.D."/>
            <person name="Arai Y."/>
            <person name="Sasajima S."/>
            <person name="Kearney M.S."/>
            <person name="Suda W."/>
            <person name="Takeshita K."/>
            <person name="Sasaki T."/>
            <person name="Okamoto S."/>
            <person name="Skelly N.A."/>
            <person name="Okamura Y."/>
            <person name="Vlamakis H."/>
            <person name="Li Y."/>
            <person name="Tanoue T."/>
            <person name="Takei H."/>
            <person name="Nittono H."/>
            <person name="Narushima S."/>
            <person name="Irie J."/>
            <person name="Itoh H."/>
            <person name="Moriya K."/>
            <person name="Sugiura Y."/>
            <person name="Suematsu M."/>
            <person name="Moritoki N."/>
            <person name="Shibata S."/>
            <person name="Littman R.D."/>
            <person name="Fischbach A.M."/>
            <person name="Uwamino Y."/>
            <person name="Inoue T."/>
            <person name="Honda A."/>
            <person name="Hattori M."/>
            <person name="Murai T."/>
            <person name="Xavier J.R."/>
            <person name="Hirose N."/>
            <person name="Honda K."/>
        </authorList>
    </citation>
    <scope>NUCLEOTIDE SEQUENCE</scope>
    <source>
        <strain evidence="4">CE91-St16</strain>
    </source>
</reference>
<keyword evidence="1" id="KW-0732">Signal</keyword>
<evidence type="ECO:0000259" key="2">
    <source>
        <dbReference type="Pfam" id="PF00149"/>
    </source>
</evidence>
<dbReference type="Pfam" id="PF00149">
    <property type="entry name" value="Metallophos"/>
    <property type="match status" value="1"/>
</dbReference>
<dbReference type="InterPro" id="IPR029052">
    <property type="entry name" value="Metallo-depent_PP-like"/>
</dbReference>
<dbReference type="Gene3D" id="2.130.10.10">
    <property type="entry name" value="YVTN repeat-like/Quinoprotein amine dehydrogenase"/>
    <property type="match status" value="1"/>
</dbReference>